<proteinExistence type="predicted"/>
<feature type="compositionally biased region" description="Basic and acidic residues" evidence="1">
    <location>
        <begin position="1"/>
        <end position="14"/>
    </location>
</feature>
<gene>
    <name evidence="2" type="ORF">KC19_VG172700</name>
</gene>
<name>A0A8T0HR00_CERPU</name>
<feature type="compositionally biased region" description="Basic and acidic residues" evidence="1">
    <location>
        <begin position="22"/>
        <end position="46"/>
    </location>
</feature>
<evidence type="ECO:0000313" key="3">
    <source>
        <dbReference type="Proteomes" id="UP000822688"/>
    </source>
</evidence>
<evidence type="ECO:0000313" key="2">
    <source>
        <dbReference type="EMBL" id="KAG0573372.1"/>
    </source>
</evidence>
<keyword evidence="3" id="KW-1185">Reference proteome</keyword>
<dbReference type="Proteomes" id="UP000822688">
    <property type="component" value="Chromosome V"/>
</dbReference>
<comment type="caution">
    <text evidence="2">The sequence shown here is derived from an EMBL/GenBank/DDBJ whole genome shotgun (WGS) entry which is preliminary data.</text>
</comment>
<dbReference type="EMBL" id="CM026426">
    <property type="protein sequence ID" value="KAG0573372.1"/>
    <property type="molecule type" value="Genomic_DNA"/>
</dbReference>
<organism evidence="2 3">
    <name type="scientific">Ceratodon purpureus</name>
    <name type="common">Fire moss</name>
    <name type="synonym">Dicranum purpureum</name>
    <dbReference type="NCBI Taxonomy" id="3225"/>
    <lineage>
        <taxon>Eukaryota</taxon>
        <taxon>Viridiplantae</taxon>
        <taxon>Streptophyta</taxon>
        <taxon>Embryophyta</taxon>
        <taxon>Bryophyta</taxon>
        <taxon>Bryophytina</taxon>
        <taxon>Bryopsida</taxon>
        <taxon>Dicranidae</taxon>
        <taxon>Pseudoditrichales</taxon>
        <taxon>Ditrichaceae</taxon>
        <taxon>Ceratodon</taxon>
    </lineage>
</organism>
<reference evidence="2" key="1">
    <citation type="submission" date="2020-06" db="EMBL/GenBank/DDBJ databases">
        <title>WGS assembly of Ceratodon purpureus strain R40.</title>
        <authorList>
            <person name="Carey S.B."/>
            <person name="Jenkins J."/>
            <person name="Shu S."/>
            <person name="Lovell J.T."/>
            <person name="Sreedasyam A."/>
            <person name="Maumus F."/>
            <person name="Tiley G.P."/>
            <person name="Fernandez-Pozo N."/>
            <person name="Barry K."/>
            <person name="Chen C."/>
            <person name="Wang M."/>
            <person name="Lipzen A."/>
            <person name="Daum C."/>
            <person name="Saski C.A."/>
            <person name="Payton A.C."/>
            <person name="Mcbreen J.C."/>
            <person name="Conrad R.E."/>
            <person name="Kollar L.M."/>
            <person name="Olsson S."/>
            <person name="Huttunen S."/>
            <person name="Landis J.B."/>
            <person name="Wickett N.J."/>
            <person name="Johnson M.G."/>
            <person name="Rensing S.A."/>
            <person name="Grimwood J."/>
            <person name="Schmutz J."/>
            <person name="Mcdaniel S.F."/>
        </authorList>
    </citation>
    <scope>NUCLEOTIDE SEQUENCE</scope>
    <source>
        <strain evidence="2">R40</strain>
    </source>
</reference>
<sequence length="129" mass="14648">MDVHKDMEVGKTGEEFDSDAVDAEKSKTSELEDRDAKRKNTVEPGDHCPVHKRVCADFGNVSIPRGKKNDDRHDLWEEVEVNEKEIGMCSTQMENIGITGREVTTGEKDEAESSCDPLEYIAEVWRKYD</sequence>
<protein>
    <submittedName>
        <fullName evidence="2">Uncharacterized protein</fullName>
    </submittedName>
</protein>
<dbReference type="AlphaFoldDB" id="A0A8T0HR00"/>
<accession>A0A8T0HR00</accession>
<feature type="region of interest" description="Disordered" evidence="1">
    <location>
        <begin position="1"/>
        <end position="46"/>
    </location>
</feature>
<evidence type="ECO:0000256" key="1">
    <source>
        <dbReference type="SAM" id="MobiDB-lite"/>
    </source>
</evidence>